<organism evidence="2 3">
    <name type="scientific">Catenuloplanes nepalensis</name>
    <dbReference type="NCBI Taxonomy" id="587533"/>
    <lineage>
        <taxon>Bacteria</taxon>
        <taxon>Bacillati</taxon>
        <taxon>Actinomycetota</taxon>
        <taxon>Actinomycetes</taxon>
        <taxon>Micromonosporales</taxon>
        <taxon>Micromonosporaceae</taxon>
        <taxon>Catenuloplanes</taxon>
    </lineage>
</organism>
<keyword evidence="3" id="KW-1185">Reference proteome</keyword>
<feature type="transmembrane region" description="Helical" evidence="1">
    <location>
        <begin position="152"/>
        <end position="171"/>
    </location>
</feature>
<feature type="transmembrane region" description="Helical" evidence="1">
    <location>
        <begin position="125"/>
        <end position="145"/>
    </location>
</feature>
<gene>
    <name evidence="2" type="ORF">J2S43_002125</name>
</gene>
<feature type="transmembrane region" description="Helical" evidence="1">
    <location>
        <begin position="12"/>
        <end position="30"/>
    </location>
</feature>
<evidence type="ECO:0000313" key="2">
    <source>
        <dbReference type="EMBL" id="MDP9793613.1"/>
    </source>
</evidence>
<dbReference type="EMBL" id="JAUSRA010000001">
    <property type="protein sequence ID" value="MDP9793613.1"/>
    <property type="molecule type" value="Genomic_DNA"/>
</dbReference>
<feature type="transmembrane region" description="Helical" evidence="1">
    <location>
        <begin position="92"/>
        <end position="113"/>
    </location>
</feature>
<feature type="transmembrane region" description="Helical" evidence="1">
    <location>
        <begin position="191"/>
        <end position="209"/>
    </location>
</feature>
<comment type="caution">
    <text evidence="2">The sequence shown here is derived from an EMBL/GenBank/DDBJ whole genome shotgun (WGS) entry which is preliminary data.</text>
</comment>
<name>A0ABT9MQB4_9ACTN</name>
<feature type="transmembrane region" description="Helical" evidence="1">
    <location>
        <begin position="221"/>
        <end position="243"/>
    </location>
</feature>
<reference evidence="2 3" key="1">
    <citation type="submission" date="2023-07" db="EMBL/GenBank/DDBJ databases">
        <title>Sequencing the genomes of 1000 actinobacteria strains.</title>
        <authorList>
            <person name="Klenk H.-P."/>
        </authorList>
    </citation>
    <scope>NUCLEOTIDE SEQUENCE [LARGE SCALE GENOMIC DNA]</scope>
    <source>
        <strain evidence="2 3">DSM 44710</strain>
    </source>
</reference>
<accession>A0ABT9MQB4</accession>
<protein>
    <recommendedName>
        <fullName evidence="4">ABC transporter permease</fullName>
    </recommendedName>
</protein>
<proteinExistence type="predicted"/>
<keyword evidence="1" id="KW-1133">Transmembrane helix</keyword>
<evidence type="ECO:0008006" key="4">
    <source>
        <dbReference type="Google" id="ProtNLM"/>
    </source>
</evidence>
<keyword evidence="1" id="KW-0812">Transmembrane</keyword>
<dbReference type="RefSeq" id="WP_306828684.1">
    <property type="nucleotide sequence ID" value="NZ_JAUSRA010000001.1"/>
</dbReference>
<evidence type="ECO:0000313" key="3">
    <source>
        <dbReference type="Proteomes" id="UP001240984"/>
    </source>
</evidence>
<feature type="transmembrane region" description="Helical" evidence="1">
    <location>
        <begin position="50"/>
        <end position="67"/>
    </location>
</feature>
<keyword evidence="1" id="KW-0472">Membrane</keyword>
<evidence type="ECO:0000256" key="1">
    <source>
        <dbReference type="SAM" id="Phobius"/>
    </source>
</evidence>
<dbReference type="Proteomes" id="UP001240984">
    <property type="component" value="Unassembled WGS sequence"/>
</dbReference>
<sequence>MRPLLLHLRISPLRWVVVPLIALDIAVLLLRSRFWIGIWPETGAAAQVPAYFLSIIAAGAAAWAAGAKARNNLEEQLAAGAASAPKTDAHRLAATAVLLMIPYLAGQAVAFGYTVRAAPPGLALWSGYLLMGVVVMLLATAWGWAIGRYLSAAYAALVALLSWIIILFYLAQGAGLSVTSGPPWVDVDLRAVSLRLAAALLLIVAVIWLPGRHTPARARWAGLVPAGAAVTVLAVIGVTPVLADRPVPPDLHCVDGPVEMCLWPEHALYEPIVRQVSDRVGTLPADFVLPARLNEYGIDRFAYEEGGETAVQLEGGFDISEGSKWSVALGVADSVVAHTLRTCDRQAIAQAEDYSSEALARWLEGYLAGEGTRDYRTSAVPTEIQEAWTLAAEVSQRPASAQLDWARQQVGALKDRYCG</sequence>